<dbReference type="AlphaFoldDB" id="A0A9P7DH70"/>
<proteinExistence type="predicted"/>
<sequence length="142" mass="15375">MYKVLAKVPYPYPLLEAAIDQTVKATEAHILEAKVTQLCGVQDQCCVGVLQLHSANGGSGNGTCSARLHYLVGTNQHQDHEIISHLAEADMIMANLECTNSRVATIKQQHEVLHGEIETLHTGSESKLESKCTRLEGAVDVA</sequence>
<comment type="caution">
    <text evidence="1">The sequence shown here is derived from an EMBL/GenBank/DDBJ whole genome shotgun (WGS) entry which is preliminary data.</text>
</comment>
<dbReference type="Proteomes" id="UP000807769">
    <property type="component" value="Unassembled WGS sequence"/>
</dbReference>
<keyword evidence="2" id="KW-1185">Reference proteome</keyword>
<evidence type="ECO:0000313" key="2">
    <source>
        <dbReference type="Proteomes" id="UP000807769"/>
    </source>
</evidence>
<dbReference type="OrthoDB" id="10257567at2759"/>
<name>A0A9P7DH70_9AGAM</name>
<gene>
    <name evidence="1" type="ORF">BJ212DRAFT_1307295</name>
</gene>
<protein>
    <submittedName>
        <fullName evidence="1">Uncharacterized protein</fullName>
    </submittedName>
</protein>
<accession>A0A9P7DH70</accession>
<evidence type="ECO:0000313" key="1">
    <source>
        <dbReference type="EMBL" id="KAG1792712.1"/>
    </source>
</evidence>
<dbReference type="EMBL" id="JABBWG010000488">
    <property type="protein sequence ID" value="KAG1792712.1"/>
    <property type="molecule type" value="Genomic_DNA"/>
</dbReference>
<organism evidence="1 2">
    <name type="scientific">Suillus subaureus</name>
    <dbReference type="NCBI Taxonomy" id="48587"/>
    <lineage>
        <taxon>Eukaryota</taxon>
        <taxon>Fungi</taxon>
        <taxon>Dikarya</taxon>
        <taxon>Basidiomycota</taxon>
        <taxon>Agaricomycotina</taxon>
        <taxon>Agaricomycetes</taxon>
        <taxon>Agaricomycetidae</taxon>
        <taxon>Boletales</taxon>
        <taxon>Suillineae</taxon>
        <taxon>Suillaceae</taxon>
        <taxon>Suillus</taxon>
    </lineage>
</organism>
<reference evidence="1" key="1">
    <citation type="journal article" date="2020" name="New Phytol.">
        <title>Comparative genomics reveals dynamic genome evolution in host specialist ectomycorrhizal fungi.</title>
        <authorList>
            <person name="Lofgren L.A."/>
            <person name="Nguyen N.H."/>
            <person name="Vilgalys R."/>
            <person name="Ruytinx J."/>
            <person name="Liao H.L."/>
            <person name="Branco S."/>
            <person name="Kuo A."/>
            <person name="LaButti K."/>
            <person name="Lipzen A."/>
            <person name="Andreopoulos W."/>
            <person name="Pangilinan J."/>
            <person name="Riley R."/>
            <person name="Hundley H."/>
            <person name="Na H."/>
            <person name="Barry K."/>
            <person name="Grigoriev I.V."/>
            <person name="Stajich J.E."/>
            <person name="Kennedy P.G."/>
        </authorList>
    </citation>
    <scope>NUCLEOTIDE SEQUENCE</scope>
    <source>
        <strain evidence="1">MN1</strain>
    </source>
</reference>
<dbReference type="RefSeq" id="XP_041184945.1">
    <property type="nucleotide sequence ID" value="XM_041333848.1"/>
</dbReference>
<dbReference type="GeneID" id="64627865"/>